<sequence length="282" mass="32104">MKSIIFTLIICFAAATLFAQTDTIKTRHTEGGDADTIIIIKSKKKHKYKFGIGKDVAEVNINNDQKDTTYTASKEPGFSMGLTFTRFDIGLTTLNDNGSFKLSPQNQFLNYRSWRSSSIGFDVLQVSYRFSSTFRIYTSGGFDWLNLRLRERGTILRDQDVLTFVPDDIKYSKNRLSASYLRIPIALDFRTHDDADGRRFHFITGVDMGLLLSSSLLQESDVNGDQKRNGDYHFTKFRYGPFVRVGYGGIGVFARYYVNDMFDDSPAQKGLRNFSFGMSIGW</sequence>
<evidence type="ECO:0000313" key="3">
    <source>
        <dbReference type="EMBL" id="RWY55437.1"/>
    </source>
</evidence>
<dbReference type="OrthoDB" id="666719at2"/>
<evidence type="ECO:0000256" key="1">
    <source>
        <dbReference type="SAM" id="SignalP"/>
    </source>
</evidence>
<feature type="signal peptide" evidence="1">
    <location>
        <begin position="1"/>
        <end position="19"/>
    </location>
</feature>
<feature type="chain" id="PRO_5018693978" evidence="1">
    <location>
        <begin position="20"/>
        <end position="282"/>
    </location>
</feature>
<evidence type="ECO:0000313" key="4">
    <source>
        <dbReference type="Proteomes" id="UP000286701"/>
    </source>
</evidence>
<proteinExistence type="predicted"/>
<keyword evidence="1" id="KW-0732">Signal</keyword>
<protein>
    <submittedName>
        <fullName evidence="3">PorT family protein</fullName>
    </submittedName>
</protein>
<evidence type="ECO:0000259" key="2">
    <source>
        <dbReference type="Pfam" id="PF13568"/>
    </source>
</evidence>
<gene>
    <name evidence="3" type="ORF">EPL05_03425</name>
</gene>
<keyword evidence="4" id="KW-1185">Reference proteome</keyword>
<dbReference type="InterPro" id="IPR025665">
    <property type="entry name" value="Beta-barrel_OMP_2"/>
</dbReference>
<feature type="domain" description="Outer membrane protein beta-barrel" evidence="2">
    <location>
        <begin position="90"/>
        <end position="258"/>
    </location>
</feature>
<name>A0A3S3Z868_9SPHI</name>
<dbReference type="EMBL" id="SBIW01000002">
    <property type="protein sequence ID" value="RWY55437.1"/>
    <property type="molecule type" value="Genomic_DNA"/>
</dbReference>
<comment type="caution">
    <text evidence="3">The sequence shown here is derived from an EMBL/GenBank/DDBJ whole genome shotgun (WGS) entry which is preliminary data.</text>
</comment>
<organism evidence="3 4">
    <name type="scientific">Mucilaginibacter gilvus</name>
    <dbReference type="NCBI Taxonomy" id="2305909"/>
    <lineage>
        <taxon>Bacteria</taxon>
        <taxon>Pseudomonadati</taxon>
        <taxon>Bacteroidota</taxon>
        <taxon>Sphingobacteriia</taxon>
        <taxon>Sphingobacteriales</taxon>
        <taxon>Sphingobacteriaceae</taxon>
        <taxon>Mucilaginibacter</taxon>
    </lineage>
</organism>
<dbReference type="Proteomes" id="UP000286701">
    <property type="component" value="Unassembled WGS sequence"/>
</dbReference>
<accession>A0A3S3Z868</accession>
<dbReference type="Pfam" id="PF13568">
    <property type="entry name" value="OMP_b-brl_2"/>
    <property type="match status" value="1"/>
</dbReference>
<reference evidence="3 4" key="1">
    <citation type="submission" date="2019-01" db="EMBL/GenBank/DDBJ databases">
        <title>Mucilaginibacter antarcticum sp. nov., isolated from antarctic soil.</title>
        <authorList>
            <person name="Yan Y.-Q."/>
            <person name="Du Z.-J."/>
        </authorList>
    </citation>
    <scope>NUCLEOTIDE SEQUENCE [LARGE SCALE GENOMIC DNA]</scope>
    <source>
        <strain evidence="3 4">F01003</strain>
    </source>
</reference>
<dbReference type="AlphaFoldDB" id="A0A3S3Z868"/>
<dbReference type="RefSeq" id="WP_128532137.1">
    <property type="nucleotide sequence ID" value="NZ_SBIW01000002.1"/>
</dbReference>